<organism evidence="1 2">
    <name type="scientific">Liparis tanakae</name>
    <name type="common">Tanaka's snailfish</name>
    <dbReference type="NCBI Taxonomy" id="230148"/>
    <lineage>
        <taxon>Eukaryota</taxon>
        <taxon>Metazoa</taxon>
        <taxon>Chordata</taxon>
        <taxon>Craniata</taxon>
        <taxon>Vertebrata</taxon>
        <taxon>Euteleostomi</taxon>
        <taxon>Actinopterygii</taxon>
        <taxon>Neopterygii</taxon>
        <taxon>Teleostei</taxon>
        <taxon>Neoteleostei</taxon>
        <taxon>Acanthomorphata</taxon>
        <taxon>Eupercaria</taxon>
        <taxon>Perciformes</taxon>
        <taxon>Cottioidei</taxon>
        <taxon>Cottales</taxon>
        <taxon>Liparidae</taxon>
        <taxon>Liparis</taxon>
    </lineage>
</organism>
<protein>
    <submittedName>
        <fullName evidence="1">Uncharacterized protein</fullName>
    </submittedName>
</protein>
<dbReference type="Proteomes" id="UP000314294">
    <property type="component" value="Unassembled WGS sequence"/>
</dbReference>
<evidence type="ECO:0000313" key="1">
    <source>
        <dbReference type="EMBL" id="TNN32177.1"/>
    </source>
</evidence>
<dbReference type="AlphaFoldDB" id="A0A4Z2ETC6"/>
<evidence type="ECO:0000313" key="2">
    <source>
        <dbReference type="Proteomes" id="UP000314294"/>
    </source>
</evidence>
<accession>A0A4Z2ETC6</accession>
<proteinExistence type="predicted"/>
<gene>
    <name evidence="1" type="ORF">EYF80_057665</name>
</gene>
<comment type="caution">
    <text evidence="1">The sequence shown here is derived from an EMBL/GenBank/DDBJ whole genome shotgun (WGS) entry which is preliminary data.</text>
</comment>
<keyword evidence="2" id="KW-1185">Reference proteome</keyword>
<sequence length="127" mass="13811">MPPHTHPPEGIGLLPPASATHHLARPALDCGPVEWSVESNTTSVVDEVLHLNPDALFLLILKLLHTGAKCLPPALFCVERHSTRGFRAAEINQNNHDLLHESGKKKTLTNVVKIRFSFSTEGEGGRG</sequence>
<reference evidence="1 2" key="1">
    <citation type="submission" date="2019-03" db="EMBL/GenBank/DDBJ databases">
        <title>First draft genome of Liparis tanakae, snailfish: a comprehensive survey of snailfish specific genes.</title>
        <authorList>
            <person name="Kim W."/>
            <person name="Song I."/>
            <person name="Jeong J.-H."/>
            <person name="Kim D."/>
            <person name="Kim S."/>
            <person name="Ryu S."/>
            <person name="Song J.Y."/>
            <person name="Lee S.K."/>
        </authorList>
    </citation>
    <scope>NUCLEOTIDE SEQUENCE [LARGE SCALE GENOMIC DNA]</scope>
    <source>
        <tissue evidence="1">Muscle</tissue>
    </source>
</reference>
<dbReference type="EMBL" id="SRLO01002870">
    <property type="protein sequence ID" value="TNN32177.1"/>
    <property type="molecule type" value="Genomic_DNA"/>
</dbReference>
<name>A0A4Z2ETC6_9TELE</name>